<dbReference type="InterPro" id="IPR008909">
    <property type="entry name" value="DALR_anticod-bd"/>
</dbReference>
<dbReference type="PANTHER" id="PTHR30075:SF2">
    <property type="entry name" value="GLYCINE--TRNA LIGASE, CHLOROPLASTIC_MITOCHONDRIAL 2"/>
    <property type="match status" value="1"/>
</dbReference>
<protein>
    <recommendedName>
        <fullName evidence="11">Glycine--tRNA ligase beta subunit</fullName>
        <ecNumber evidence="11">6.1.1.14</ecNumber>
    </recommendedName>
    <alternativeName>
        <fullName evidence="11">Glycyl-tRNA synthetase beta subunit</fullName>
        <shortName evidence="11">GlyRS</shortName>
    </alternativeName>
</protein>
<comment type="subcellular location">
    <subcellularLocation>
        <location evidence="1 11">Cytoplasm</location>
    </subcellularLocation>
</comment>
<dbReference type="PATRIC" id="fig|1384054.3.peg.289"/>
<keyword evidence="6 11" id="KW-0547">Nucleotide-binding</keyword>
<evidence type="ECO:0000256" key="10">
    <source>
        <dbReference type="ARBA" id="ARBA00047937"/>
    </source>
</evidence>
<dbReference type="GO" id="GO:0004814">
    <property type="term" value="F:arginine-tRNA ligase activity"/>
    <property type="evidence" value="ECO:0007669"/>
    <property type="project" value="InterPro"/>
</dbReference>
<dbReference type="InterPro" id="IPR006194">
    <property type="entry name" value="Gly-tRNA-synth_heterodimer"/>
</dbReference>
<dbReference type="EC" id="6.1.1.14" evidence="11"/>
<evidence type="ECO:0000256" key="7">
    <source>
        <dbReference type="ARBA" id="ARBA00022840"/>
    </source>
</evidence>
<proteinExistence type="inferred from homology"/>
<organism evidence="13 14">
    <name type="scientific">Arenimonas malthae CC-JY-1</name>
    <dbReference type="NCBI Taxonomy" id="1384054"/>
    <lineage>
        <taxon>Bacteria</taxon>
        <taxon>Pseudomonadati</taxon>
        <taxon>Pseudomonadota</taxon>
        <taxon>Gammaproteobacteria</taxon>
        <taxon>Lysobacterales</taxon>
        <taxon>Lysobacteraceae</taxon>
        <taxon>Arenimonas</taxon>
    </lineage>
</organism>
<evidence type="ECO:0000256" key="3">
    <source>
        <dbReference type="ARBA" id="ARBA00011209"/>
    </source>
</evidence>
<evidence type="ECO:0000256" key="4">
    <source>
        <dbReference type="ARBA" id="ARBA00022490"/>
    </source>
</evidence>
<comment type="similarity">
    <text evidence="2 11">Belongs to the class-II aminoacyl-tRNA synthetase family.</text>
</comment>
<evidence type="ECO:0000256" key="6">
    <source>
        <dbReference type="ARBA" id="ARBA00022741"/>
    </source>
</evidence>
<name>A0A091C5X1_9GAMM</name>
<accession>A0A091C5X1</accession>
<dbReference type="GO" id="GO:0006426">
    <property type="term" value="P:glycyl-tRNA aminoacylation"/>
    <property type="evidence" value="ECO:0007669"/>
    <property type="project" value="UniProtKB-UniRule"/>
</dbReference>
<evidence type="ECO:0000313" key="14">
    <source>
        <dbReference type="Proteomes" id="UP000029392"/>
    </source>
</evidence>
<keyword evidence="4 11" id="KW-0963">Cytoplasm</keyword>
<evidence type="ECO:0000256" key="1">
    <source>
        <dbReference type="ARBA" id="ARBA00004496"/>
    </source>
</evidence>
<evidence type="ECO:0000256" key="9">
    <source>
        <dbReference type="ARBA" id="ARBA00023146"/>
    </source>
</evidence>
<dbReference type="EMBL" id="AVCH01000011">
    <property type="protein sequence ID" value="KFN52030.1"/>
    <property type="molecule type" value="Genomic_DNA"/>
</dbReference>
<evidence type="ECO:0000256" key="5">
    <source>
        <dbReference type="ARBA" id="ARBA00022598"/>
    </source>
</evidence>
<feature type="domain" description="DALR anticodon binding" evidence="12">
    <location>
        <begin position="586"/>
        <end position="682"/>
    </location>
</feature>
<comment type="subunit">
    <text evidence="3 11">Tetramer of two alpha and two beta subunits.</text>
</comment>
<evidence type="ECO:0000256" key="11">
    <source>
        <dbReference type="HAMAP-Rule" id="MF_00255"/>
    </source>
</evidence>
<dbReference type="NCBIfam" id="TIGR00211">
    <property type="entry name" value="glyS"/>
    <property type="match status" value="1"/>
</dbReference>
<gene>
    <name evidence="11" type="primary">glyS</name>
    <name evidence="13" type="ORF">N790_03615</name>
</gene>
<dbReference type="PROSITE" id="PS50861">
    <property type="entry name" value="AA_TRNA_LIGASE_II_GLYAB"/>
    <property type="match status" value="1"/>
</dbReference>
<dbReference type="RefSeq" id="WP_043799965.1">
    <property type="nucleotide sequence ID" value="NZ_AVCH01000011.1"/>
</dbReference>
<dbReference type="Pfam" id="PF02092">
    <property type="entry name" value="tRNA_synt_2f"/>
    <property type="match status" value="1"/>
</dbReference>
<comment type="caution">
    <text evidence="13">The sequence shown here is derived from an EMBL/GenBank/DDBJ whole genome shotgun (WGS) entry which is preliminary data.</text>
</comment>
<dbReference type="HAMAP" id="MF_00255">
    <property type="entry name" value="Gly_tRNA_synth_beta"/>
    <property type="match status" value="1"/>
</dbReference>
<dbReference type="AlphaFoldDB" id="A0A091C5X1"/>
<evidence type="ECO:0000313" key="13">
    <source>
        <dbReference type="EMBL" id="KFN52030.1"/>
    </source>
</evidence>
<keyword evidence="8 11" id="KW-0648">Protein biosynthesis</keyword>
<sequence>MADFLPLLIELGTEELPPKALPELAQAFYDGVLKGLAARRIEVKSDAGQLPAGPLYSPRRLAVFLPAVATQQPVQHSEVLGPYTNIGLDAEGKPTPALLGFAQKNGIEWEKLDRVTDAKGMRFVARSSRPGAATATLLAEITAEALKALPVPKPMRWGDRDYAFVRPAHWLVMLLGRDVAPGEVLGLKSDRMSRGHRFHHAKPVWLNDAGEYLQALREAKVLADPRERRERVRAEIAAAAKEAGGQARVLPELLEEVNCLVEWPKAILCSFEREFLRVPQEALILTMETNQKFFPVLDAEGKLSEKFIGIANLESKDPAEIRKGYERVIRPRFADAKFFFDEDLKQPLDAWMTGLATVTFQQKLGSYADRAARVARLAGIIAETLGADSLKANRAASLAKCDLLSRMVGEFPELQGKMGRHYALASGEPADVADAIDEAYAPRFSGDAIAASPLGRLLAVADRLDTIAGGFAAGLKPSGNKDPFALRRNAQGLARTLIEGQMDLDLGALLDDANAGLPRELTWAPSTELYDFILERLRAYYAEQGVPGTQFDAVAEVRPGSLLDFDKRLKAIAEFARLREAASLAAANKRIRNILRKVEGSIPPVVDASLLAEPAEQVLHDALASALADTDPLLAQRDYVGTLKRLAALQAPVDNFFDRTMVMAEDAALRDNRLALLKLIADRFAAVAAVEQLSAG</sequence>
<evidence type="ECO:0000256" key="2">
    <source>
        <dbReference type="ARBA" id="ARBA00008226"/>
    </source>
</evidence>
<dbReference type="GO" id="GO:0005524">
    <property type="term" value="F:ATP binding"/>
    <property type="evidence" value="ECO:0007669"/>
    <property type="project" value="UniProtKB-UniRule"/>
</dbReference>
<evidence type="ECO:0000259" key="12">
    <source>
        <dbReference type="Pfam" id="PF05746"/>
    </source>
</evidence>
<dbReference type="OrthoDB" id="9775440at2"/>
<dbReference type="GO" id="GO:0005829">
    <property type="term" value="C:cytosol"/>
    <property type="evidence" value="ECO:0007669"/>
    <property type="project" value="TreeGrafter"/>
</dbReference>
<dbReference type="PANTHER" id="PTHR30075">
    <property type="entry name" value="GLYCYL-TRNA SYNTHETASE"/>
    <property type="match status" value="1"/>
</dbReference>
<dbReference type="SUPFAM" id="SSF109604">
    <property type="entry name" value="HD-domain/PDEase-like"/>
    <property type="match status" value="1"/>
</dbReference>
<keyword evidence="7 11" id="KW-0067">ATP-binding</keyword>
<dbReference type="GO" id="GO:0004820">
    <property type="term" value="F:glycine-tRNA ligase activity"/>
    <property type="evidence" value="ECO:0007669"/>
    <property type="project" value="UniProtKB-UniRule"/>
</dbReference>
<comment type="catalytic activity">
    <reaction evidence="10 11">
        <text>tRNA(Gly) + glycine + ATP = glycyl-tRNA(Gly) + AMP + diphosphate</text>
        <dbReference type="Rhea" id="RHEA:16013"/>
        <dbReference type="Rhea" id="RHEA-COMP:9664"/>
        <dbReference type="Rhea" id="RHEA-COMP:9683"/>
        <dbReference type="ChEBI" id="CHEBI:30616"/>
        <dbReference type="ChEBI" id="CHEBI:33019"/>
        <dbReference type="ChEBI" id="CHEBI:57305"/>
        <dbReference type="ChEBI" id="CHEBI:78442"/>
        <dbReference type="ChEBI" id="CHEBI:78522"/>
        <dbReference type="ChEBI" id="CHEBI:456215"/>
        <dbReference type="EC" id="6.1.1.14"/>
    </reaction>
</comment>
<keyword evidence="9 11" id="KW-0030">Aminoacyl-tRNA synthetase</keyword>
<dbReference type="InterPro" id="IPR015944">
    <property type="entry name" value="Gly-tRNA-synth_bsu"/>
</dbReference>
<dbReference type="STRING" id="1384054.N790_03615"/>
<reference evidence="13 14" key="1">
    <citation type="submission" date="2013-09" db="EMBL/GenBank/DDBJ databases">
        <title>Genome sequencing of Arenimonas malthae.</title>
        <authorList>
            <person name="Chen F."/>
            <person name="Wang G."/>
        </authorList>
    </citation>
    <scope>NUCLEOTIDE SEQUENCE [LARGE SCALE GENOMIC DNA]</scope>
    <source>
        <strain evidence="13 14">CC-JY-1</strain>
    </source>
</reference>
<dbReference type="GO" id="GO:0006420">
    <property type="term" value="P:arginyl-tRNA aminoacylation"/>
    <property type="evidence" value="ECO:0007669"/>
    <property type="project" value="InterPro"/>
</dbReference>
<dbReference type="Proteomes" id="UP000029392">
    <property type="component" value="Unassembled WGS sequence"/>
</dbReference>
<dbReference type="PRINTS" id="PR01045">
    <property type="entry name" value="TRNASYNTHGB"/>
</dbReference>
<keyword evidence="5 11" id="KW-0436">Ligase</keyword>
<dbReference type="Pfam" id="PF05746">
    <property type="entry name" value="DALR_1"/>
    <property type="match status" value="1"/>
</dbReference>
<dbReference type="eggNOG" id="COG0751">
    <property type="taxonomic scope" value="Bacteria"/>
</dbReference>
<evidence type="ECO:0000256" key="8">
    <source>
        <dbReference type="ARBA" id="ARBA00022917"/>
    </source>
</evidence>
<keyword evidence="14" id="KW-1185">Reference proteome</keyword>